<sequence length="90" mass="10213">MPLGIKESEIDEHELDYYSGDLLILYTDGVSEAMNESNEMYGLENLTKLIERNGDMPLGALKELIIDTTDAFRGEADPHDDYTLFMVRLP</sequence>
<dbReference type="SUPFAM" id="SSF81606">
    <property type="entry name" value="PP2C-like"/>
    <property type="match status" value="1"/>
</dbReference>
<dbReference type="Gene3D" id="3.60.40.10">
    <property type="entry name" value="PPM-type phosphatase domain"/>
    <property type="match status" value="1"/>
</dbReference>
<dbReference type="PANTHER" id="PTHR43156:SF2">
    <property type="entry name" value="STAGE II SPORULATION PROTEIN E"/>
    <property type="match status" value="1"/>
</dbReference>
<evidence type="ECO:0000313" key="4">
    <source>
        <dbReference type="Proteomes" id="UP000012249"/>
    </source>
</evidence>
<feature type="domain" description="PPM-type phosphatase" evidence="2">
    <location>
        <begin position="1"/>
        <end position="89"/>
    </location>
</feature>
<dbReference type="GO" id="GO:0016791">
    <property type="term" value="F:phosphatase activity"/>
    <property type="evidence" value="ECO:0007669"/>
    <property type="project" value="TreeGrafter"/>
</dbReference>
<dbReference type="EMBL" id="AHMI02000084">
    <property type="protein sequence ID" value="EMY15498.1"/>
    <property type="molecule type" value="Genomic_DNA"/>
</dbReference>
<evidence type="ECO:0000256" key="1">
    <source>
        <dbReference type="ARBA" id="ARBA00022801"/>
    </source>
</evidence>
<organism evidence="3 4">
    <name type="scientific">Leptospira weilii str. Ecochallenge</name>
    <dbReference type="NCBI Taxonomy" id="1049986"/>
    <lineage>
        <taxon>Bacteria</taxon>
        <taxon>Pseudomonadati</taxon>
        <taxon>Spirochaetota</taxon>
        <taxon>Spirochaetia</taxon>
        <taxon>Leptospirales</taxon>
        <taxon>Leptospiraceae</taxon>
        <taxon>Leptospira</taxon>
    </lineage>
</organism>
<dbReference type="InterPro" id="IPR052016">
    <property type="entry name" value="Bact_Sigma-Reg"/>
</dbReference>
<proteinExistence type="predicted"/>
<keyword evidence="1" id="KW-0378">Hydrolase</keyword>
<comment type="caution">
    <text evidence="3">The sequence shown here is derived from an EMBL/GenBank/DDBJ whole genome shotgun (WGS) entry which is preliminary data.</text>
</comment>
<accession>N1U4V4</accession>
<reference evidence="3 4" key="1">
    <citation type="submission" date="2013-02" db="EMBL/GenBank/DDBJ databases">
        <authorList>
            <person name="Harkins D.M."/>
            <person name="Durkin A.S."/>
            <person name="Brinkac L.M."/>
            <person name="Haft D.H."/>
            <person name="Selengut J.D."/>
            <person name="Sanka R."/>
            <person name="DePew J."/>
            <person name="Purushe J."/>
            <person name="Haake D.A."/>
            <person name="Matsunaga J."/>
            <person name="Vinetz J.M."/>
            <person name="Sutton G.G."/>
            <person name="Nierman W.C."/>
            <person name="Fouts D.E."/>
        </authorList>
    </citation>
    <scope>NUCLEOTIDE SEQUENCE [LARGE SCALE GENOMIC DNA]</scope>
    <source>
        <strain evidence="3 4">Ecochallenge</strain>
    </source>
</reference>
<evidence type="ECO:0000313" key="3">
    <source>
        <dbReference type="EMBL" id="EMY15498.1"/>
    </source>
</evidence>
<dbReference type="PANTHER" id="PTHR43156">
    <property type="entry name" value="STAGE II SPORULATION PROTEIN E-RELATED"/>
    <property type="match status" value="1"/>
</dbReference>
<protein>
    <submittedName>
        <fullName evidence="3">Stage II sporulation protein E domain protein</fullName>
    </submittedName>
</protein>
<dbReference type="Pfam" id="PF07228">
    <property type="entry name" value="SpoIIE"/>
    <property type="match status" value="1"/>
</dbReference>
<name>N1U4V4_9LEPT</name>
<evidence type="ECO:0000259" key="2">
    <source>
        <dbReference type="Pfam" id="PF07228"/>
    </source>
</evidence>
<dbReference type="Proteomes" id="UP000012249">
    <property type="component" value="Unassembled WGS sequence"/>
</dbReference>
<gene>
    <name evidence="3" type="ORF">LEP1GSC043_4679</name>
</gene>
<dbReference type="AlphaFoldDB" id="N1U4V4"/>
<dbReference type="InterPro" id="IPR036457">
    <property type="entry name" value="PPM-type-like_dom_sf"/>
</dbReference>
<dbReference type="InterPro" id="IPR001932">
    <property type="entry name" value="PPM-type_phosphatase-like_dom"/>
</dbReference>